<organism evidence="1 2">
    <name type="scientific">Hallella multisaccharivorax DSM 17128</name>
    <dbReference type="NCBI Taxonomy" id="688246"/>
    <lineage>
        <taxon>Bacteria</taxon>
        <taxon>Pseudomonadati</taxon>
        <taxon>Bacteroidota</taxon>
        <taxon>Bacteroidia</taxon>
        <taxon>Bacteroidales</taxon>
        <taxon>Prevotellaceae</taxon>
        <taxon>Hallella</taxon>
    </lineage>
</organism>
<dbReference type="HOGENOM" id="CLU_1460060_0_0_10"/>
<dbReference type="Proteomes" id="UP000002772">
    <property type="component" value="Unassembled WGS sequence"/>
</dbReference>
<dbReference type="STRING" id="688246.Premu_1883"/>
<dbReference type="eggNOG" id="ENOG5032VHP">
    <property type="taxonomic scope" value="Bacteria"/>
</dbReference>
<gene>
    <name evidence="1" type="ORF">Premu_1883</name>
</gene>
<reference evidence="2" key="1">
    <citation type="journal article" date="2011" name="Stand. Genomic Sci.">
        <title>Non-contiguous finished genome sequence of the opportunistic oral pathogen Prevotella multisaccharivorax type strain (PPPA20).</title>
        <authorList>
            <person name="Pati A."/>
            <person name="Gronow S."/>
            <person name="Lu M."/>
            <person name="Lapidus A."/>
            <person name="Nolan M."/>
            <person name="Lucas S."/>
            <person name="Hammon N."/>
            <person name="Deshpande S."/>
            <person name="Cheng J.F."/>
            <person name="Tapia R."/>
            <person name="Han C."/>
            <person name="Goodwin L."/>
            <person name="Pitluck S."/>
            <person name="Liolios K."/>
            <person name="Pagani I."/>
            <person name="Mavromatis K."/>
            <person name="Mikhailova N."/>
            <person name="Huntemann M."/>
            <person name="Chen A."/>
            <person name="Palaniappan K."/>
            <person name="Land M."/>
            <person name="Hauser L."/>
            <person name="Detter J.C."/>
            <person name="Brambilla E.M."/>
            <person name="Rohde M."/>
            <person name="Goker M."/>
            <person name="Woyke T."/>
            <person name="Bristow J."/>
            <person name="Eisen J.A."/>
            <person name="Markowitz V."/>
            <person name="Hugenholtz P."/>
            <person name="Kyrpides N.C."/>
            <person name="Klenk H.P."/>
            <person name="Ivanova N."/>
        </authorList>
    </citation>
    <scope>NUCLEOTIDE SEQUENCE [LARGE SCALE GENOMIC DNA]</scope>
    <source>
        <strain evidence="2">DSM 17128</strain>
    </source>
</reference>
<evidence type="ECO:0000313" key="2">
    <source>
        <dbReference type="Proteomes" id="UP000002772"/>
    </source>
</evidence>
<proteinExistence type="predicted"/>
<name>F8N6Q1_9BACT</name>
<dbReference type="OrthoDB" id="1077392at2"/>
<sequence>MNLYIRYFDNETLVHSAEEALDFLRSLGEITVTRNMEEDIKEYASSNVMFPKRYKVRAHVYFIIIKTMADNMRDFKEKKAMKATQGSATVHNDNPLAHLNTRKDGWYEGEVEFKRVVLIPSTGKHEYRDTTFVARCKALSALDCYNRIVEYLRTRVDSRSQFPSAKGKKFHYKYLGMWKEAEAKE</sequence>
<dbReference type="RefSeq" id="WP_007574717.1">
    <property type="nucleotide sequence ID" value="NZ_BPTS01000002.1"/>
</dbReference>
<dbReference type="AlphaFoldDB" id="F8N6Q1"/>
<keyword evidence="2" id="KW-1185">Reference proteome</keyword>
<protein>
    <submittedName>
        <fullName evidence="1">Uncharacterized protein</fullName>
    </submittedName>
</protein>
<accession>F8N6Q1</accession>
<evidence type="ECO:0000313" key="1">
    <source>
        <dbReference type="EMBL" id="EGN57286.1"/>
    </source>
</evidence>
<dbReference type="EMBL" id="GL945017">
    <property type="protein sequence ID" value="EGN57286.1"/>
    <property type="molecule type" value="Genomic_DNA"/>
</dbReference>